<dbReference type="GO" id="GO:0003676">
    <property type="term" value="F:nucleic acid binding"/>
    <property type="evidence" value="ECO:0007669"/>
    <property type="project" value="InterPro"/>
</dbReference>
<proteinExistence type="predicted"/>
<gene>
    <name evidence="3" type="ORF">COM45_12440</name>
</gene>
<dbReference type="EMBL" id="NWBP01000039">
    <property type="protein sequence ID" value="PCC81717.1"/>
    <property type="molecule type" value="Genomic_DNA"/>
</dbReference>
<comment type="function">
    <text evidence="1">Involved in the transposition of the insertion sequence.</text>
</comment>
<dbReference type="InterPro" id="IPR012337">
    <property type="entry name" value="RNaseH-like_sf"/>
</dbReference>
<dbReference type="InterPro" id="IPR048020">
    <property type="entry name" value="Transpos_IS3"/>
</dbReference>
<name>A0A2A4AGR4_9CORY</name>
<dbReference type="InterPro" id="IPR036397">
    <property type="entry name" value="RNaseH_sf"/>
</dbReference>
<evidence type="ECO:0000313" key="4">
    <source>
        <dbReference type="Proteomes" id="UP000218690"/>
    </source>
</evidence>
<dbReference type="GO" id="GO:0015074">
    <property type="term" value="P:DNA integration"/>
    <property type="evidence" value="ECO:0007669"/>
    <property type="project" value="InterPro"/>
</dbReference>
<dbReference type="Pfam" id="PF00665">
    <property type="entry name" value="rve"/>
    <property type="match status" value="1"/>
</dbReference>
<dbReference type="NCBIfam" id="NF033516">
    <property type="entry name" value="transpos_IS3"/>
    <property type="match status" value="1"/>
</dbReference>
<comment type="caution">
    <text evidence="3">The sequence shown here is derived from an EMBL/GenBank/DDBJ whole genome shotgun (WGS) entry which is preliminary data.</text>
</comment>
<evidence type="ECO:0000256" key="1">
    <source>
        <dbReference type="ARBA" id="ARBA00002286"/>
    </source>
</evidence>
<dbReference type="Proteomes" id="UP000218690">
    <property type="component" value="Unassembled WGS sequence"/>
</dbReference>
<feature type="domain" description="Integrase catalytic" evidence="2">
    <location>
        <begin position="185"/>
        <end position="295"/>
    </location>
</feature>
<protein>
    <recommendedName>
        <fullName evidence="2">Integrase catalytic domain-containing protein</fullName>
    </recommendedName>
</protein>
<evidence type="ECO:0000259" key="2">
    <source>
        <dbReference type="PROSITE" id="PS50994"/>
    </source>
</evidence>
<dbReference type="SUPFAM" id="SSF53098">
    <property type="entry name" value="Ribonuclease H-like"/>
    <property type="match status" value="1"/>
</dbReference>
<dbReference type="Pfam" id="PF13276">
    <property type="entry name" value="HTH_21"/>
    <property type="match status" value="1"/>
</dbReference>
<evidence type="ECO:0000313" key="3">
    <source>
        <dbReference type="EMBL" id="PCC81717.1"/>
    </source>
</evidence>
<sequence>MDAGRSSRRSCCGINARGPCCRKRTVASRKSRAAGHQRVVESRFGFFRIRTRPETSEMIWFIDEHRNRFSVEFICQTLNTHREGGFLTSRGYRQSKARGLSARRLRDAVLIEHISAVHRDNYGVYGVRKMWHALRRDGIDIGREQTARLMRLAGVSGKGKGRSPITTRKPNVPDLRPDLVNREFRAPGPHRLWVADITYVRTRKGFVYTAFVTDVFSRRIVGWALSDSMRTEALPLQALNQAIVCAKETTGLIHHSDHGSQYVSIVYNERLAEHGIAASTGTVGDSYDKDLTPVW</sequence>
<organism evidence="3 4">
    <name type="scientific">Corynebacterium accolens</name>
    <dbReference type="NCBI Taxonomy" id="38284"/>
    <lineage>
        <taxon>Bacteria</taxon>
        <taxon>Bacillati</taxon>
        <taxon>Actinomycetota</taxon>
        <taxon>Actinomycetes</taxon>
        <taxon>Mycobacteriales</taxon>
        <taxon>Corynebacteriaceae</taxon>
        <taxon>Corynebacterium</taxon>
    </lineage>
</organism>
<accession>A0A2A4AGR4</accession>
<dbReference type="PANTHER" id="PTHR46889:SF4">
    <property type="entry name" value="TRANSPOSASE INSO FOR INSERTION SEQUENCE ELEMENT IS911B-RELATED"/>
    <property type="match status" value="1"/>
</dbReference>
<dbReference type="PANTHER" id="PTHR46889">
    <property type="entry name" value="TRANSPOSASE INSF FOR INSERTION SEQUENCE IS3B-RELATED"/>
    <property type="match status" value="1"/>
</dbReference>
<reference evidence="3 4" key="1">
    <citation type="submission" date="2017-09" db="EMBL/GenBank/DDBJ databases">
        <title>Draft Genome Sequence of Corynebacterium accolens AH4003.</title>
        <authorList>
            <person name="Chen Y."/>
            <person name="Oosthuysen W.F."/>
            <person name="Kelley S."/>
            <person name="Horswill A."/>
        </authorList>
    </citation>
    <scope>NUCLEOTIDE SEQUENCE [LARGE SCALE GENOMIC DNA]</scope>
    <source>
        <strain evidence="3 4">AH4003</strain>
    </source>
</reference>
<dbReference type="InterPro" id="IPR050900">
    <property type="entry name" value="Transposase_IS3/IS150/IS904"/>
</dbReference>
<dbReference type="Gene3D" id="3.30.420.10">
    <property type="entry name" value="Ribonuclease H-like superfamily/Ribonuclease H"/>
    <property type="match status" value="1"/>
</dbReference>
<dbReference type="PROSITE" id="PS50994">
    <property type="entry name" value="INTEGRASE"/>
    <property type="match status" value="1"/>
</dbReference>
<dbReference type="InterPro" id="IPR025948">
    <property type="entry name" value="HTH-like_dom"/>
</dbReference>
<dbReference type="AlphaFoldDB" id="A0A2A4AGR4"/>
<dbReference type="InterPro" id="IPR001584">
    <property type="entry name" value="Integrase_cat-core"/>
</dbReference>